<reference evidence="5" key="2">
    <citation type="submission" date="2022-07" db="EMBL/GenBank/DDBJ databases">
        <authorList>
            <person name="Goncalves M.F.M."/>
            <person name="Hilario S."/>
            <person name="Van De Peer Y."/>
            <person name="Esteves A.C."/>
            <person name="Alves A."/>
        </authorList>
    </citation>
    <scope>NUCLEOTIDE SEQUENCE</scope>
    <source>
        <strain evidence="5">MUM 19.33</strain>
    </source>
</reference>
<reference evidence="5" key="1">
    <citation type="journal article" date="2021" name="J Fungi (Basel)">
        <title>Genomic and Metabolomic Analyses of the Marine Fungus Emericellopsis cladophorae: Insights into Saltwater Adaptability Mechanisms and Its Biosynthetic Potential.</title>
        <authorList>
            <person name="Goncalves M.F.M."/>
            <person name="Hilario S."/>
            <person name="Van de Peer Y."/>
            <person name="Esteves A.C."/>
            <person name="Alves A."/>
        </authorList>
    </citation>
    <scope>NUCLEOTIDE SEQUENCE</scope>
    <source>
        <strain evidence="5">MUM 19.33</strain>
    </source>
</reference>
<dbReference type="RefSeq" id="XP_051361239.1">
    <property type="nucleotide sequence ID" value="XM_051507515.1"/>
</dbReference>
<evidence type="ECO:0000313" key="5">
    <source>
        <dbReference type="EMBL" id="KAI6780383.1"/>
    </source>
</evidence>
<dbReference type="Proteomes" id="UP001055219">
    <property type="component" value="Unassembled WGS sequence"/>
</dbReference>
<dbReference type="InterPro" id="IPR017961">
    <property type="entry name" value="DNA_pol_Y-fam_little_finger"/>
</dbReference>
<evidence type="ECO:0000259" key="4">
    <source>
        <dbReference type="PROSITE" id="PS50173"/>
    </source>
</evidence>
<dbReference type="GO" id="GO:0070987">
    <property type="term" value="P:error-free translesion synthesis"/>
    <property type="evidence" value="ECO:0007669"/>
    <property type="project" value="UniProtKB-ARBA"/>
</dbReference>
<feature type="compositionally biased region" description="Polar residues" evidence="3">
    <location>
        <begin position="530"/>
        <end position="542"/>
    </location>
</feature>
<dbReference type="EMBL" id="JAGIXG020000033">
    <property type="protein sequence ID" value="KAI6780383.1"/>
    <property type="molecule type" value="Genomic_DNA"/>
</dbReference>
<dbReference type="InterPro" id="IPR043502">
    <property type="entry name" value="DNA/RNA_pol_sf"/>
</dbReference>
<dbReference type="InterPro" id="IPR043128">
    <property type="entry name" value="Rev_trsase/Diguanyl_cyclase"/>
</dbReference>
<dbReference type="AlphaFoldDB" id="A0A9P9XZD7"/>
<evidence type="ECO:0000313" key="6">
    <source>
        <dbReference type="Proteomes" id="UP001055219"/>
    </source>
</evidence>
<protein>
    <submittedName>
        <fullName evidence="5">DNA polymerase-like protein</fullName>
    </submittedName>
</protein>
<dbReference type="Gene3D" id="3.30.70.270">
    <property type="match status" value="1"/>
</dbReference>
<sequence>MDFTQPRKPPTHSHNRLVLQFDYDCFYAQVHTNLNPSLAPPGTPLGIKQKNILATCNYAARARGVRKLMLVTEACKVCPELRLVDGEDLTPFRDVSKKLFGFIRGFSWCGRVERLGLDEIFMDVTDLVDHNISCLNRNGLESSFFYLSKRDPEKGFSCDLTKFAGMVEGEIPENPNYDDLGFLRLLLGSHLALYLRTRIEDDYGYTSTCGVSTNKVLSKLVGARHKPCNQTTLLALTDGDVTNFMGDLKLRSVPGIGFKMASMLESHLTGHSPPDNPHEYESKLKVGEVRESPKISPSSLEKMLSGPGAERGAGSRIWQLLHGVDPSEVKEASDVPSQISIEDTYKGLSTMPQILEELHRLSHSLLRRMKGDLLTRDDGARADAGEQRWLARPRTLRLSIRSWHNMHAQNYQRASRSGPLPNFVFDLQSDTEHLAERLVSEALLPLLRRLSSEKGPKWNLQLINICAANMVMGAAEDRSGVGRNIASMFKHQDEALRPWRVMHDGSEVDDKETGERNSRPHVPDPEETPNEVQKAQVGNSARTQRDIGGAYSPWIEYP</sequence>
<dbReference type="Gene3D" id="3.40.1170.60">
    <property type="match status" value="1"/>
</dbReference>
<dbReference type="InterPro" id="IPR001126">
    <property type="entry name" value="UmuC"/>
</dbReference>
<dbReference type="GO" id="GO:0005739">
    <property type="term" value="C:mitochondrion"/>
    <property type="evidence" value="ECO:0007669"/>
    <property type="project" value="UniProtKB-SubCell"/>
</dbReference>
<dbReference type="OrthoDB" id="447129at2759"/>
<dbReference type="Pfam" id="PF11799">
    <property type="entry name" value="IMS_C"/>
    <property type="match status" value="1"/>
</dbReference>
<dbReference type="GO" id="GO:0006281">
    <property type="term" value="P:DNA repair"/>
    <property type="evidence" value="ECO:0007669"/>
    <property type="project" value="InterPro"/>
</dbReference>
<organism evidence="5 6">
    <name type="scientific">Emericellopsis cladophorae</name>
    <dbReference type="NCBI Taxonomy" id="2686198"/>
    <lineage>
        <taxon>Eukaryota</taxon>
        <taxon>Fungi</taxon>
        <taxon>Dikarya</taxon>
        <taxon>Ascomycota</taxon>
        <taxon>Pezizomycotina</taxon>
        <taxon>Sordariomycetes</taxon>
        <taxon>Hypocreomycetidae</taxon>
        <taxon>Hypocreales</taxon>
        <taxon>Bionectriaceae</taxon>
        <taxon>Emericellopsis</taxon>
    </lineage>
</organism>
<dbReference type="GeneID" id="75833708"/>
<comment type="caution">
    <text evidence="5">The sequence shown here is derived from an EMBL/GenBank/DDBJ whole genome shotgun (WGS) entry which is preliminary data.</text>
</comment>
<feature type="compositionally biased region" description="Basic and acidic residues" evidence="3">
    <location>
        <begin position="498"/>
        <end position="524"/>
    </location>
</feature>
<dbReference type="Gene3D" id="3.30.1490.100">
    <property type="entry name" value="DNA polymerase, Y-family, little finger domain"/>
    <property type="match status" value="1"/>
</dbReference>
<evidence type="ECO:0000256" key="3">
    <source>
        <dbReference type="SAM" id="MobiDB-lite"/>
    </source>
</evidence>
<feature type="domain" description="UmuC" evidence="4">
    <location>
        <begin position="18"/>
        <end position="257"/>
    </location>
</feature>
<dbReference type="PANTHER" id="PTHR46404">
    <property type="entry name" value="DNA POLYMERASE IOTA"/>
    <property type="match status" value="1"/>
</dbReference>
<feature type="region of interest" description="Disordered" evidence="3">
    <location>
        <begin position="287"/>
        <end position="308"/>
    </location>
</feature>
<dbReference type="SUPFAM" id="SSF56672">
    <property type="entry name" value="DNA/RNA polymerases"/>
    <property type="match status" value="1"/>
</dbReference>
<gene>
    <name evidence="5" type="ORF">J7T54_007232</name>
</gene>
<evidence type="ECO:0000256" key="1">
    <source>
        <dbReference type="ARBA" id="ARBA00004173"/>
    </source>
</evidence>
<keyword evidence="6" id="KW-1185">Reference proteome</keyword>
<comment type="subcellular location">
    <subcellularLocation>
        <location evidence="1">Mitochondrion</location>
    </subcellularLocation>
</comment>
<accession>A0A9P9XZD7</accession>
<evidence type="ECO:0000256" key="2">
    <source>
        <dbReference type="ARBA" id="ARBA00023128"/>
    </source>
</evidence>
<name>A0A9P9XZD7_9HYPO</name>
<feature type="region of interest" description="Disordered" evidence="3">
    <location>
        <begin position="498"/>
        <end position="558"/>
    </location>
</feature>
<dbReference type="GO" id="GO:0003887">
    <property type="term" value="F:DNA-directed DNA polymerase activity"/>
    <property type="evidence" value="ECO:0007669"/>
    <property type="project" value="TreeGrafter"/>
</dbReference>
<dbReference type="GO" id="GO:0003684">
    <property type="term" value="F:damaged DNA binding"/>
    <property type="evidence" value="ECO:0007669"/>
    <property type="project" value="InterPro"/>
</dbReference>
<dbReference type="InterPro" id="IPR036775">
    <property type="entry name" value="DNA_pol_Y-fam_lit_finger_sf"/>
</dbReference>
<dbReference type="PROSITE" id="PS50173">
    <property type="entry name" value="UMUC"/>
    <property type="match status" value="1"/>
</dbReference>
<dbReference type="PANTHER" id="PTHR46404:SF1">
    <property type="entry name" value="DNA POLYMERASE IOTA"/>
    <property type="match status" value="1"/>
</dbReference>
<proteinExistence type="predicted"/>
<dbReference type="Pfam" id="PF00817">
    <property type="entry name" value="IMS"/>
    <property type="match status" value="1"/>
</dbReference>
<keyword evidence="2" id="KW-0496">Mitochondrion</keyword>